<evidence type="ECO:0000313" key="2">
    <source>
        <dbReference type="Proteomes" id="UP001058533"/>
    </source>
</evidence>
<dbReference type="EMBL" id="CP101740">
    <property type="protein sequence ID" value="UUL84310.1"/>
    <property type="molecule type" value="Genomic_DNA"/>
</dbReference>
<keyword evidence="2" id="KW-1185">Reference proteome</keyword>
<protein>
    <submittedName>
        <fullName evidence="1">RiPP</fullName>
    </submittedName>
</protein>
<accession>A0ABY5LBI1</accession>
<dbReference type="Proteomes" id="UP001058533">
    <property type="component" value="Chromosome"/>
</dbReference>
<sequence length="36" mass="3680">MELLGSFETLTKGGATGNALDAAFPTGTPFSELTFS</sequence>
<gene>
    <name evidence="1" type="ORF">NMP03_14555</name>
</gene>
<organism evidence="1 2">
    <name type="scientific">Sphingomonas qomolangmaensis</name>
    <dbReference type="NCBI Taxonomy" id="2918765"/>
    <lineage>
        <taxon>Bacteria</taxon>
        <taxon>Pseudomonadati</taxon>
        <taxon>Pseudomonadota</taxon>
        <taxon>Alphaproteobacteria</taxon>
        <taxon>Sphingomonadales</taxon>
        <taxon>Sphingomonadaceae</taxon>
        <taxon>Sphingomonas</taxon>
    </lineage>
</organism>
<proteinExistence type="predicted"/>
<dbReference type="RefSeq" id="WP_256508141.1">
    <property type="nucleotide sequence ID" value="NZ_CP101740.1"/>
</dbReference>
<evidence type="ECO:0000313" key="1">
    <source>
        <dbReference type="EMBL" id="UUL84310.1"/>
    </source>
</evidence>
<name>A0ABY5LBI1_9SPHN</name>
<reference evidence="1" key="1">
    <citation type="submission" date="2022-07" db="EMBL/GenBank/DDBJ databases">
        <title>Sphingomonas sp. nov., a novel bacterium isolated from the north slope of the Mount Everest.</title>
        <authorList>
            <person name="Cui X."/>
            <person name="Liu Y."/>
        </authorList>
    </citation>
    <scope>NUCLEOTIDE SEQUENCE</scope>
    <source>
        <strain evidence="1">S5-59</strain>
    </source>
</reference>